<organism evidence="3 4">
    <name type="scientific">Allorhodopirellula solitaria</name>
    <dbReference type="NCBI Taxonomy" id="2527987"/>
    <lineage>
        <taxon>Bacteria</taxon>
        <taxon>Pseudomonadati</taxon>
        <taxon>Planctomycetota</taxon>
        <taxon>Planctomycetia</taxon>
        <taxon>Pirellulales</taxon>
        <taxon>Pirellulaceae</taxon>
        <taxon>Allorhodopirellula</taxon>
    </lineage>
</organism>
<dbReference type="OrthoDB" id="9757876at2"/>
<evidence type="ECO:0000256" key="2">
    <source>
        <dbReference type="SAM" id="Phobius"/>
    </source>
</evidence>
<dbReference type="InterPro" id="IPR027463">
    <property type="entry name" value="AcrB_DN_DC_subdom"/>
</dbReference>
<dbReference type="Gene3D" id="3.30.70.1440">
    <property type="entry name" value="Multidrug efflux transporter AcrB pore domain"/>
    <property type="match status" value="1"/>
</dbReference>
<evidence type="ECO:0000256" key="1">
    <source>
        <dbReference type="SAM" id="MobiDB-lite"/>
    </source>
</evidence>
<dbReference type="Gene3D" id="3.30.70.1430">
    <property type="entry name" value="Multidrug efflux transporter AcrB pore domain"/>
    <property type="match status" value="2"/>
</dbReference>
<keyword evidence="2" id="KW-1133">Transmembrane helix</keyword>
<feature type="transmembrane region" description="Helical" evidence="2">
    <location>
        <begin position="12"/>
        <end position="31"/>
    </location>
</feature>
<feature type="transmembrane region" description="Helical" evidence="2">
    <location>
        <begin position="984"/>
        <end position="1005"/>
    </location>
</feature>
<name>A0A5C5XZN5_9BACT</name>
<dbReference type="Gene3D" id="3.30.70.1320">
    <property type="entry name" value="Multidrug efflux transporter AcrB pore domain like"/>
    <property type="match status" value="1"/>
</dbReference>
<evidence type="ECO:0000313" key="4">
    <source>
        <dbReference type="Proteomes" id="UP000318053"/>
    </source>
</evidence>
<dbReference type="RefSeq" id="WP_146391291.1">
    <property type="nucleotide sequence ID" value="NZ_SJPK01000004.1"/>
</dbReference>
<dbReference type="PRINTS" id="PR00702">
    <property type="entry name" value="ACRIFLAVINRP"/>
</dbReference>
<gene>
    <name evidence="3" type="primary">ttgH_2</name>
    <name evidence="3" type="ORF">CA85_22650</name>
</gene>
<feature type="transmembrane region" description="Helical" evidence="2">
    <location>
        <begin position="366"/>
        <end position="383"/>
    </location>
</feature>
<feature type="compositionally biased region" description="Polar residues" evidence="1">
    <location>
        <begin position="1097"/>
        <end position="1113"/>
    </location>
</feature>
<dbReference type="GO" id="GO:0042910">
    <property type="term" value="F:xenobiotic transmembrane transporter activity"/>
    <property type="evidence" value="ECO:0007669"/>
    <property type="project" value="TreeGrafter"/>
</dbReference>
<feature type="transmembrane region" description="Helical" evidence="2">
    <location>
        <begin position="1043"/>
        <end position="1062"/>
    </location>
</feature>
<feature type="transmembrane region" description="Helical" evidence="2">
    <location>
        <begin position="389"/>
        <end position="409"/>
    </location>
</feature>
<dbReference type="InterPro" id="IPR001036">
    <property type="entry name" value="Acrflvin-R"/>
</dbReference>
<dbReference type="Pfam" id="PF00873">
    <property type="entry name" value="ACR_tran"/>
    <property type="match status" value="2"/>
</dbReference>
<reference evidence="3 4" key="1">
    <citation type="submission" date="2019-02" db="EMBL/GenBank/DDBJ databases">
        <title>Deep-cultivation of Planctomycetes and their phenomic and genomic characterization uncovers novel biology.</title>
        <authorList>
            <person name="Wiegand S."/>
            <person name="Jogler M."/>
            <person name="Boedeker C."/>
            <person name="Pinto D."/>
            <person name="Vollmers J."/>
            <person name="Rivas-Marin E."/>
            <person name="Kohn T."/>
            <person name="Peeters S.H."/>
            <person name="Heuer A."/>
            <person name="Rast P."/>
            <person name="Oberbeckmann S."/>
            <person name="Bunk B."/>
            <person name="Jeske O."/>
            <person name="Meyerdierks A."/>
            <person name="Storesund J.E."/>
            <person name="Kallscheuer N."/>
            <person name="Luecker S."/>
            <person name="Lage O.M."/>
            <person name="Pohl T."/>
            <person name="Merkel B.J."/>
            <person name="Hornburger P."/>
            <person name="Mueller R.-W."/>
            <person name="Bruemmer F."/>
            <person name="Labrenz M."/>
            <person name="Spormann A.M."/>
            <person name="Op Den Camp H."/>
            <person name="Overmann J."/>
            <person name="Amann R."/>
            <person name="Jetten M.S.M."/>
            <person name="Mascher T."/>
            <person name="Medema M.H."/>
            <person name="Devos D.P."/>
            <person name="Kaster A.-K."/>
            <person name="Ovreas L."/>
            <person name="Rohde M."/>
            <person name="Galperin M.Y."/>
            <person name="Jogler C."/>
        </authorList>
    </citation>
    <scope>NUCLEOTIDE SEQUENCE [LARGE SCALE GENOMIC DNA]</scope>
    <source>
        <strain evidence="3 4">CA85</strain>
    </source>
</reference>
<dbReference type="SUPFAM" id="SSF82693">
    <property type="entry name" value="Multidrug efflux transporter AcrB pore domain, PN1, PN2, PC1 and PC2 subdomains"/>
    <property type="match status" value="2"/>
</dbReference>
<dbReference type="PANTHER" id="PTHR32063">
    <property type="match status" value="1"/>
</dbReference>
<dbReference type="AlphaFoldDB" id="A0A5C5XZN5"/>
<accession>A0A5C5XZN5</accession>
<evidence type="ECO:0000313" key="3">
    <source>
        <dbReference type="EMBL" id="TWT67415.1"/>
    </source>
</evidence>
<proteinExistence type="predicted"/>
<dbReference type="Gene3D" id="1.20.1640.10">
    <property type="entry name" value="Multidrug efflux transporter AcrB transmembrane domain"/>
    <property type="match status" value="2"/>
</dbReference>
<keyword evidence="2" id="KW-0812">Transmembrane</keyword>
<dbReference type="SUPFAM" id="SSF82866">
    <property type="entry name" value="Multidrug efflux transporter AcrB transmembrane domain"/>
    <property type="match status" value="2"/>
</dbReference>
<feature type="transmembrane region" description="Helical" evidence="2">
    <location>
        <begin position="1068"/>
        <end position="1091"/>
    </location>
</feature>
<keyword evidence="2" id="KW-0472">Membrane</keyword>
<dbReference type="Proteomes" id="UP000318053">
    <property type="component" value="Unassembled WGS sequence"/>
</dbReference>
<dbReference type="GO" id="GO:0005886">
    <property type="term" value="C:plasma membrane"/>
    <property type="evidence" value="ECO:0007669"/>
    <property type="project" value="TreeGrafter"/>
</dbReference>
<feature type="region of interest" description="Disordered" evidence="1">
    <location>
        <begin position="1097"/>
        <end position="1123"/>
    </location>
</feature>
<comment type="caution">
    <text evidence="3">The sequence shown here is derived from an EMBL/GenBank/DDBJ whole genome shotgun (WGS) entry which is preliminary data.</text>
</comment>
<feature type="transmembrane region" description="Helical" evidence="2">
    <location>
        <begin position="491"/>
        <end position="518"/>
    </location>
</feature>
<feature type="transmembrane region" description="Helical" evidence="2">
    <location>
        <begin position="932"/>
        <end position="951"/>
    </location>
</feature>
<feature type="transmembrane region" description="Helical" evidence="2">
    <location>
        <begin position="958"/>
        <end position="978"/>
    </location>
</feature>
<dbReference type="PANTHER" id="PTHR32063:SF18">
    <property type="entry name" value="CATION EFFLUX SYSTEM PROTEIN"/>
    <property type="match status" value="1"/>
</dbReference>
<dbReference type="EMBL" id="SJPK01000004">
    <property type="protein sequence ID" value="TWT67415.1"/>
    <property type="molecule type" value="Genomic_DNA"/>
</dbReference>
<protein>
    <submittedName>
        <fullName evidence="3">Toluene efflux pump membrane transporter TtgH</fullName>
    </submittedName>
</protein>
<keyword evidence="4" id="KW-1185">Reference proteome</keyword>
<feature type="compositionally biased region" description="Basic and acidic residues" evidence="1">
    <location>
        <begin position="1114"/>
        <end position="1123"/>
    </location>
</feature>
<sequence length="1123" mass="123049">MRNLPEFAVRRPTITITLVLLLVVWGCVSFFTMPRREDPEFTIKIAVVTTRWQGASAEQIEKLVTDPLEDAIDGLEEVRLIRSTSSSEQSVIFVELEDSVPGARVDDAWDRVRARIRNVSMPHESISPHLFDEFSDTSVLLYAVHQRPLDGDSVIAPKYAYSPRQLDLFSERIRDSLRLLPGVSLVSRFGVQEEAIYIETDEGNWSALELTTDQIEGLAQSQNIVAPGGKIDGEDGRFFVKPSGDASAVEAFDSLVVGVVATRDEVGDAAVNQVQLRNMGLNVRRGYIDPPQQICRYGTPDLETPTIILAVSMKSGANIIDICDRSKESVAQLQSTGVLPPDLAVSIISDQSDSVKQRIREVGENIAQAILVVVVLVYLVVGFRTAAVMAANIPFVVIASLAIITLFDVQLEQMSLASMIISLGLLVDNAVQVCDQSRTNQIAGMSPRDASVAGAKMLGPSMLSGTATTVAAFIPMLIAMDGANREFIYSLPITLSITLAVSWVLAMTFCVILAAWFIRPPRDPSRPSAPLPWLMDRLGTAWRGLRRKKAGASPVQTGAARGFYRIYGSAVAWALRHRLVTILASFGTLVLAIQLPVSSEFFPLTQRDQFAVEIYLPESASIEQTNRVARKVEEMIRALSPHVDAEGNSHQRLLNMRTIVGGGGSRWYLTWEPEALKPNYAEILIHTTKGEFTHDFSEKLRVVARRGDEALGLSPIAGARVVPVELALGPPADPVVLRVVGNGLADARELRRIANRVKSIVDAEPDTWDVNDSWGVSGQQLFVDVDSDRASLSGIRNAEVASTLDAYYSGKLLTMYREGDRQIPVYFRLKPESRQSLGAVNNSHIESRVGKVSLAAIANVEPQWRLETIDRRDGNRTIEVRSQINYGASGNDITNRVFHCEAMEQVKAELPPGFRIEIGGALEESMKAQGKMFRSFGMSFIAIVLLLIFQFNSLSRTSIIMVTLPLALVGSLFGLWVTDNAFGFMPQLGVLALFGIVLNSAILFVEFADIVVEKTSAETARPLTRNEYHAAIVYAARQRLMPIFLTTATTVGGLIPLALAGGPLWQGLAWLLICGLTFATALTLIVIPVLYSFQSPSSRLRENNNPPSTSTGMTDDRHRIALP</sequence>
<dbReference type="Gene3D" id="3.30.2090.10">
    <property type="entry name" value="Multidrug efflux transporter AcrB TolC docking domain, DN and DC subdomains"/>
    <property type="match status" value="2"/>
</dbReference>
<dbReference type="SUPFAM" id="SSF82714">
    <property type="entry name" value="Multidrug efflux transporter AcrB TolC docking domain, DN and DC subdomains"/>
    <property type="match status" value="1"/>
</dbReference>
<feature type="transmembrane region" description="Helical" evidence="2">
    <location>
        <begin position="458"/>
        <end position="479"/>
    </location>
</feature>